<feature type="domain" description="Tryptophan synthase beta chain-like PALP" evidence="13">
    <location>
        <begin position="101"/>
        <end position="405"/>
    </location>
</feature>
<comment type="caution">
    <text evidence="15">The sequence shown here is derived from an EMBL/GenBank/DDBJ whole genome shotgun (WGS) entry which is preliminary data.</text>
</comment>
<organism evidence="15 16">
    <name type="scientific">Slackia piriformis</name>
    <dbReference type="NCBI Taxonomy" id="626934"/>
    <lineage>
        <taxon>Bacteria</taxon>
        <taxon>Bacillati</taxon>
        <taxon>Actinomycetota</taxon>
        <taxon>Coriobacteriia</taxon>
        <taxon>Eggerthellales</taxon>
        <taxon>Eggerthellaceae</taxon>
        <taxon>Slackia</taxon>
    </lineage>
</organism>
<evidence type="ECO:0000256" key="12">
    <source>
        <dbReference type="PIRSR" id="PIRSR604450-51"/>
    </source>
</evidence>
<reference evidence="15" key="1">
    <citation type="submission" date="2021-02" db="EMBL/GenBank/DDBJ databases">
        <title>Infant gut strain persistence is associated with maternal origin, phylogeny, and functional potential including surface adhesion and iron acquisition.</title>
        <authorList>
            <person name="Lou Y.C."/>
        </authorList>
    </citation>
    <scope>NUCLEOTIDE SEQUENCE</scope>
    <source>
        <strain evidence="15">L2_039_000G1_dasL2_039_000G1_concoct_11</strain>
    </source>
</reference>
<feature type="domain" description="Threonine synthase N-terminal" evidence="14">
    <location>
        <begin position="5"/>
        <end position="80"/>
    </location>
</feature>
<dbReference type="SUPFAM" id="SSF53686">
    <property type="entry name" value="Tryptophan synthase beta subunit-like PLP-dependent enzymes"/>
    <property type="match status" value="1"/>
</dbReference>
<dbReference type="InterPro" id="IPR029144">
    <property type="entry name" value="Thr_synth_N"/>
</dbReference>
<name>A0A943YXD9_9ACTN</name>
<keyword evidence="15" id="KW-0456">Lyase</keyword>
<keyword evidence="7" id="KW-0028">Amino-acid biosynthesis</keyword>
<dbReference type="InterPro" id="IPR004450">
    <property type="entry name" value="Thr_synthase-like"/>
</dbReference>
<dbReference type="Gene3D" id="3.40.50.1100">
    <property type="match status" value="2"/>
</dbReference>
<dbReference type="InterPro" id="IPR036052">
    <property type="entry name" value="TrpB-like_PALP_sf"/>
</dbReference>
<keyword evidence="9 12" id="KW-0663">Pyridoxal phosphate</keyword>
<proteinExistence type="inferred from homology"/>
<evidence type="ECO:0000256" key="10">
    <source>
        <dbReference type="ARBA" id="ARBA00049144"/>
    </source>
</evidence>
<evidence type="ECO:0000256" key="11">
    <source>
        <dbReference type="NCBIfam" id="TIGR00260"/>
    </source>
</evidence>
<comment type="cofactor">
    <cofactor evidence="1 12">
        <name>pyridoxal 5'-phosphate</name>
        <dbReference type="ChEBI" id="CHEBI:597326"/>
    </cofactor>
</comment>
<evidence type="ECO:0000256" key="2">
    <source>
        <dbReference type="ARBA" id="ARBA00003648"/>
    </source>
</evidence>
<dbReference type="Proteomes" id="UP000727506">
    <property type="component" value="Unassembled WGS sequence"/>
</dbReference>
<accession>A0A943YXD9</accession>
<dbReference type="EMBL" id="JAGZSV010000010">
    <property type="protein sequence ID" value="MBS6940111.1"/>
    <property type="molecule type" value="Genomic_DNA"/>
</dbReference>
<dbReference type="PANTHER" id="PTHR43515">
    <property type="entry name" value="THREONINE SYNTHASE-LIKE 1"/>
    <property type="match status" value="1"/>
</dbReference>
<evidence type="ECO:0000256" key="7">
    <source>
        <dbReference type="ARBA" id="ARBA00022605"/>
    </source>
</evidence>
<dbReference type="PANTHER" id="PTHR43515:SF1">
    <property type="entry name" value="THREONINE SYNTHASE-LIKE 1"/>
    <property type="match status" value="1"/>
</dbReference>
<dbReference type="NCBIfam" id="TIGR00260">
    <property type="entry name" value="thrC"/>
    <property type="match status" value="1"/>
</dbReference>
<comment type="function">
    <text evidence="2">Catalyzes the gamma-elimination of phosphate from L-phosphohomoserine and the beta-addition of water to produce L-threonine.</text>
</comment>
<dbReference type="GO" id="GO:0004795">
    <property type="term" value="F:threonine synthase activity"/>
    <property type="evidence" value="ECO:0007669"/>
    <property type="project" value="UniProtKB-UniRule"/>
</dbReference>
<dbReference type="GO" id="GO:0005737">
    <property type="term" value="C:cytoplasm"/>
    <property type="evidence" value="ECO:0007669"/>
    <property type="project" value="TreeGrafter"/>
</dbReference>
<feature type="modified residue" description="N6-(pyridoxal phosphate)lysine" evidence="12">
    <location>
        <position position="112"/>
    </location>
</feature>
<dbReference type="Pfam" id="PF14821">
    <property type="entry name" value="Thr_synth_N"/>
    <property type="match status" value="1"/>
</dbReference>
<evidence type="ECO:0000256" key="6">
    <source>
        <dbReference type="ARBA" id="ARBA00018679"/>
    </source>
</evidence>
<dbReference type="GO" id="GO:0009088">
    <property type="term" value="P:threonine biosynthetic process"/>
    <property type="evidence" value="ECO:0007669"/>
    <property type="project" value="UniProtKB-UniRule"/>
</dbReference>
<evidence type="ECO:0000259" key="13">
    <source>
        <dbReference type="Pfam" id="PF00291"/>
    </source>
</evidence>
<evidence type="ECO:0000256" key="3">
    <source>
        <dbReference type="ARBA" id="ARBA00004979"/>
    </source>
</evidence>
<evidence type="ECO:0000313" key="15">
    <source>
        <dbReference type="EMBL" id="MBS6940111.1"/>
    </source>
</evidence>
<sequence length="493" mass="53447">MASMYHSTRSTVKECSAKRAVLDGLAPDGGLYVTDELGRTRIDLDRIVGQSYRENAALILKTLLDDYTDEEIAACVQAAYGDTFDAPETTPAVKVGDSFVLELFHGPTSAFKDVALQMLPQLMSRAAEQTSERIMILAATSGDTGKAALAGFADTDGLGIVVFYPHGKTSEIQRLQMVTQKGGNVAVGAVRGNFDDTQSAVKRIFSDEALRERLHERGIVLSSANSINIGRLAPQVVYYFDAYAQLVRSGAVECGERVDFCVPTGNFGDVLAGYFALRMGLPVRKLIVASNANNVLTDFLTTGVYDRNRPFHKTISPSMDILISSNLERLLYYMSDGDTALIKRLMDELAETGRYTVPEAMMERIRKVFSCGFADDDAARAAMKACFDETGYVLDPHTAVAWHVSRAIPQDGAAARVVLSTASPYKFCRDVCDALGLDAGGTDFDCMRALEKASGTHAPAALAALEAAQVRFDDTMEADGMADYVERKCGELL</sequence>
<dbReference type="Pfam" id="PF00291">
    <property type="entry name" value="PALP"/>
    <property type="match status" value="1"/>
</dbReference>
<dbReference type="AlphaFoldDB" id="A0A943YXD9"/>
<dbReference type="PROSITE" id="PS00165">
    <property type="entry name" value="DEHYDRATASE_SER_THR"/>
    <property type="match status" value="1"/>
</dbReference>
<evidence type="ECO:0000256" key="5">
    <source>
        <dbReference type="ARBA" id="ARBA00013028"/>
    </source>
</evidence>
<gene>
    <name evidence="15" type="ORF">KH142_01230</name>
</gene>
<evidence type="ECO:0000256" key="8">
    <source>
        <dbReference type="ARBA" id="ARBA00022697"/>
    </source>
</evidence>
<dbReference type="CDD" id="cd01560">
    <property type="entry name" value="Thr-synth_2"/>
    <property type="match status" value="1"/>
</dbReference>
<protein>
    <recommendedName>
        <fullName evidence="6 11">Threonine synthase</fullName>
        <ecNumber evidence="5 11">4.2.3.1</ecNumber>
    </recommendedName>
</protein>
<evidence type="ECO:0000256" key="9">
    <source>
        <dbReference type="ARBA" id="ARBA00022898"/>
    </source>
</evidence>
<keyword evidence="8" id="KW-0791">Threonine biosynthesis</keyword>
<comment type="similarity">
    <text evidence="4">Belongs to the threonine synthase family.</text>
</comment>
<dbReference type="InterPro" id="IPR001926">
    <property type="entry name" value="TrpB-like_PALP"/>
</dbReference>
<comment type="pathway">
    <text evidence="3">Amino-acid biosynthesis; L-threonine biosynthesis; L-threonine from L-aspartate: step 5/5.</text>
</comment>
<dbReference type="EC" id="4.2.3.1" evidence="5 11"/>
<dbReference type="GO" id="GO:0030170">
    <property type="term" value="F:pyridoxal phosphate binding"/>
    <property type="evidence" value="ECO:0007669"/>
    <property type="project" value="InterPro"/>
</dbReference>
<evidence type="ECO:0000256" key="1">
    <source>
        <dbReference type="ARBA" id="ARBA00001933"/>
    </source>
</evidence>
<dbReference type="InterPro" id="IPR000634">
    <property type="entry name" value="Ser/Thr_deHydtase_PyrdxlP-BS"/>
</dbReference>
<dbReference type="InterPro" id="IPR037158">
    <property type="entry name" value="Thr_synth_N_sf"/>
</dbReference>
<evidence type="ECO:0000256" key="4">
    <source>
        <dbReference type="ARBA" id="ARBA00005517"/>
    </source>
</evidence>
<dbReference type="Gene3D" id="3.90.1380.10">
    <property type="entry name" value="Threonine synthase, N-terminal domain"/>
    <property type="match status" value="1"/>
</dbReference>
<evidence type="ECO:0000313" key="16">
    <source>
        <dbReference type="Proteomes" id="UP000727506"/>
    </source>
</evidence>
<evidence type="ECO:0000259" key="14">
    <source>
        <dbReference type="Pfam" id="PF14821"/>
    </source>
</evidence>
<comment type="catalytic activity">
    <reaction evidence="10">
        <text>O-phospho-L-homoserine + H2O = L-threonine + phosphate</text>
        <dbReference type="Rhea" id="RHEA:10840"/>
        <dbReference type="ChEBI" id="CHEBI:15377"/>
        <dbReference type="ChEBI" id="CHEBI:43474"/>
        <dbReference type="ChEBI" id="CHEBI:57590"/>
        <dbReference type="ChEBI" id="CHEBI:57926"/>
        <dbReference type="EC" id="4.2.3.1"/>
    </reaction>
</comment>